<accession>A6LKU5</accession>
<dbReference type="InterPro" id="IPR023214">
    <property type="entry name" value="HAD_sf"/>
</dbReference>
<dbReference type="SFLD" id="SFLDF00027">
    <property type="entry name" value="p-type_atpase"/>
    <property type="match status" value="1"/>
</dbReference>
<evidence type="ECO:0000256" key="3">
    <source>
        <dbReference type="ARBA" id="ARBA00022475"/>
    </source>
</evidence>
<feature type="transmembrane region" description="Helical" evidence="11">
    <location>
        <begin position="679"/>
        <end position="696"/>
    </location>
</feature>
<dbReference type="SUPFAM" id="SSF56784">
    <property type="entry name" value="HAD-like"/>
    <property type="match status" value="1"/>
</dbReference>
<dbReference type="Pfam" id="PF00122">
    <property type="entry name" value="E1-E2_ATPase"/>
    <property type="match status" value="1"/>
</dbReference>
<dbReference type="EMBL" id="CP000716">
    <property type="protein sequence ID" value="ABR30546.1"/>
    <property type="molecule type" value="Genomic_DNA"/>
</dbReference>
<dbReference type="SUPFAM" id="SSF55008">
    <property type="entry name" value="HMA, heavy metal-associated domain"/>
    <property type="match status" value="1"/>
</dbReference>
<dbReference type="GO" id="GO:0005507">
    <property type="term" value="F:copper ion binding"/>
    <property type="evidence" value="ECO:0007669"/>
    <property type="project" value="TreeGrafter"/>
</dbReference>
<dbReference type="Proteomes" id="UP000001110">
    <property type="component" value="Chromosome"/>
</dbReference>
<dbReference type="GO" id="GO:0016887">
    <property type="term" value="F:ATP hydrolysis activity"/>
    <property type="evidence" value="ECO:0007669"/>
    <property type="project" value="InterPro"/>
</dbReference>
<reference evidence="13 14" key="2">
    <citation type="journal article" date="2009" name="Proc. Natl. Acad. Sci. U.S.A.">
        <title>On the chimeric nature, thermophilic origin, and phylogenetic placement of the Thermotogales.</title>
        <authorList>
            <person name="Zhaxybayeva O."/>
            <person name="Swithers K.S."/>
            <person name="Lapierre P."/>
            <person name="Fournier G.P."/>
            <person name="Bickhart D.M."/>
            <person name="DeBoy R.T."/>
            <person name="Nelson K.E."/>
            <person name="Nesbo C.L."/>
            <person name="Doolittle W.F."/>
            <person name="Gogarten J.P."/>
            <person name="Noll K.M."/>
        </authorList>
    </citation>
    <scope>NUCLEOTIDE SEQUENCE [LARGE SCALE GENOMIC DNA]</scope>
    <source>
        <strain evidence="14">DSM 12029 / CIP 104789 / BI429</strain>
    </source>
</reference>
<dbReference type="InterPro" id="IPR001757">
    <property type="entry name" value="P_typ_ATPase"/>
</dbReference>
<comment type="subcellular location">
    <subcellularLocation>
        <location evidence="1">Cell membrane</location>
        <topology evidence="1">Multi-pass membrane protein</topology>
    </subcellularLocation>
</comment>
<comment type="similarity">
    <text evidence="2 11">Belongs to the cation transport ATPase (P-type) (TC 3.A.3) family. Type IB subfamily.</text>
</comment>
<dbReference type="GO" id="GO:0005886">
    <property type="term" value="C:plasma membrane"/>
    <property type="evidence" value="ECO:0007669"/>
    <property type="project" value="UniProtKB-SubCell"/>
</dbReference>
<keyword evidence="4 11" id="KW-0812">Transmembrane</keyword>
<dbReference type="Gene3D" id="3.30.70.100">
    <property type="match status" value="1"/>
</dbReference>
<organism evidence="13 14">
    <name type="scientific">Thermosipho melanesiensis (strain DSM 12029 / CIP 104789 / BI429)</name>
    <dbReference type="NCBI Taxonomy" id="391009"/>
    <lineage>
        <taxon>Bacteria</taxon>
        <taxon>Thermotogati</taxon>
        <taxon>Thermotogota</taxon>
        <taxon>Thermotogae</taxon>
        <taxon>Thermotogales</taxon>
        <taxon>Fervidobacteriaceae</taxon>
        <taxon>Thermosipho</taxon>
    </lineage>
</organism>
<dbReference type="Gene3D" id="3.40.50.1000">
    <property type="entry name" value="HAD superfamily/HAD-like"/>
    <property type="match status" value="1"/>
</dbReference>
<dbReference type="Gene3D" id="2.70.150.10">
    <property type="entry name" value="Calcium-transporting ATPase, cytoplasmic transduction domain A"/>
    <property type="match status" value="1"/>
</dbReference>
<evidence type="ECO:0000256" key="9">
    <source>
        <dbReference type="ARBA" id="ARBA00022989"/>
    </source>
</evidence>
<sequence>MVPIWGGISEVKKMEEKTSFTITGMTCANCARTIEKALLKSEDIEFAAVNLATNTGFVVGKNIDMEKIKKIVESVGYGISDKPAEKIEEERYKRIKKNLIVSLIFTIPISILMIINMFFQKISYFTFLETVFGAIVTFYAGRDTIKGAWIALTHKHTNMDTLIFFGSIAAWSTSVLSLLGIEIGSFGAIGTMIISFHLLGRFIESYLRDKAAKEIKSLINLQAKEARVISENKELMLPIEAVKEGMIVLVKPGERIPIDGEIIDGKSGIDESMISGESLPVEKGIGDEVIGGSLNLTGVLKIKATKIGKDSFLSQMINLIKEAQGAKVPIQALADKITNWFVPVIISLAIFSGLFWYFGFENFYPLIEKASNYLPWILKTNNPVSFGIFVFVATIVIACPCALGLATPMALITGTGLSAKRGLLIRNAESIQTMKDIKYVLMDKTGTITEGHPSVVEHNLDEMTLKIAASIEKNSNHPLAKAISDLTNEYIQVDNINEISGEGIVANVNDIEYFVGKPLDYSKYSELTEKGYTVVEVRENKIIKGYIVIVDPIRPDTKNSVKILKNIGITPIMVTGDNEETARQVAKQVDIETYYAQVKPNEKLDIIRKYQAKGQKVLMVGDGMNDAAALKGADVGIAIGTGTDLAIENADIIITKEGISKIVDAIKISQLTFKVIKQNLFWAFFYNIIAIPMAMMGLLHPAIAEAAMAFSSITVILNSSKINEKRYVKTLLDNEKKACCM</sequence>
<feature type="transmembrane region" description="Helical" evidence="11">
    <location>
        <begin position="162"/>
        <end position="180"/>
    </location>
</feature>
<keyword evidence="8" id="KW-1278">Translocase</keyword>
<dbReference type="InterPro" id="IPR023299">
    <property type="entry name" value="ATPase_P-typ_cyto_dom_N"/>
</dbReference>
<dbReference type="GO" id="GO:0043682">
    <property type="term" value="F:P-type divalent copper transporter activity"/>
    <property type="evidence" value="ECO:0007669"/>
    <property type="project" value="TreeGrafter"/>
</dbReference>
<feature type="transmembrane region" description="Helical" evidence="11">
    <location>
        <begin position="124"/>
        <end position="141"/>
    </location>
</feature>
<dbReference type="InterPro" id="IPR044492">
    <property type="entry name" value="P_typ_ATPase_HD_dom"/>
</dbReference>
<dbReference type="KEGG" id="tme:Tmel_0682"/>
<proteinExistence type="inferred from homology"/>
<keyword evidence="7 11" id="KW-0067">ATP-binding</keyword>
<dbReference type="SUPFAM" id="SSF81665">
    <property type="entry name" value="Calcium ATPase, transmembrane domain M"/>
    <property type="match status" value="1"/>
</dbReference>
<evidence type="ECO:0000259" key="12">
    <source>
        <dbReference type="PROSITE" id="PS50846"/>
    </source>
</evidence>
<evidence type="ECO:0000256" key="6">
    <source>
        <dbReference type="ARBA" id="ARBA00022741"/>
    </source>
</evidence>
<dbReference type="Pfam" id="PF00403">
    <property type="entry name" value="HMA"/>
    <property type="match status" value="1"/>
</dbReference>
<protein>
    <submittedName>
        <fullName evidence="13">Heavy metal translocating P-type ATPase</fullName>
    </submittedName>
</protein>
<dbReference type="InterPro" id="IPR017969">
    <property type="entry name" value="Heavy-metal-associated_CS"/>
</dbReference>
<evidence type="ECO:0000256" key="11">
    <source>
        <dbReference type="RuleBase" id="RU362081"/>
    </source>
</evidence>
<dbReference type="InterPro" id="IPR036163">
    <property type="entry name" value="HMA_dom_sf"/>
</dbReference>
<dbReference type="Gene3D" id="3.40.1110.10">
    <property type="entry name" value="Calcium-transporting ATPase, cytoplasmic domain N"/>
    <property type="match status" value="1"/>
</dbReference>
<dbReference type="GO" id="GO:0005524">
    <property type="term" value="F:ATP binding"/>
    <property type="evidence" value="ECO:0007669"/>
    <property type="project" value="UniProtKB-UniRule"/>
</dbReference>
<feature type="transmembrane region" description="Helical" evidence="11">
    <location>
        <begin position="99"/>
        <end position="118"/>
    </location>
</feature>
<dbReference type="SFLD" id="SFLDS00003">
    <property type="entry name" value="Haloacid_Dehalogenase"/>
    <property type="match status" value="1"/>
</dbReference>
<keyword evidence="5 11" id="KW-0479">Metal-binding</keyword>
<dbReference type="GO" id="GO:0055070">
    <property type="term" value="P:copper ion homeostasis"/>
    <property type="evidence" value="ECO:0007669"/>
    <property type="project" value="TreeGrafter"/>
</dbReference>
<evidence type="ECO:0000256" key="10">
    <source>
        <dbReference type="ARBA" id="ARBA00023136"/>
    </source>
</evidence>
<evidence type="ECO:0000313" key="13">
    <source>
        <dbReference type="EMBL" id="ABR30546.1"/>
    </source>
</evidence>
<feature type="transmembrane region" description="Helical" evidence="11">
    <location>
        <begin position="337"/>
        <end position="358"/>
    </location>
</feature>
<dbReference type="PRINTS" id="PR00120">
    <property type="entry name" value="HATPASE"/>
</dbReference>
<feature type="transmembrane region" description="Helical" evidence="11">
    <location>
        <begin position="386"/>
        <end position="412"/>
    </location>
</feature>
<keyword evidence="3 11" id="KW-1003">Cell membrane</keyword>
<dbReference type="InterPro" id="IPR006121">
    <property type="entry name" value="HMA_dom"/>
</dbReference>
<evidence type="ECO:0000256" key="1">
    <source>
        <dbReference type="ARBA" id="ARBA00004651"/>
    </source>
</evidence>
<dbReference type="STRING" id="391009.Tmel_0682"/>
<dbReference type="InterPro" id="IPR027256">
    <property type="entry name" value="P-typ_ATPase_IB"/>
</dbReference>
<dbReference type="InterPro" id="IPR023298">
    <property type="entry name" value="ATPase_P-typ_TM_dom_sf"/>
</dbReference>
<dbReference type="InterPro" id="IPR036412">
    <property type="entry name" value="HAD-like_sf"/>
</dbReference>
<dbReference type="CDD" id="cd02094">
    <property type="entry name" value="P-type_ATPase_Cu-like"/>
    <property type="match status" value="1"/>
</dbReference>
<dbReference type="PRINTS" id="PR00119">
    <property type="entry name" value="CATATPASE"/>
</dbReference>
<dbReference type="NCBIfam" id="TIGR01494">
    <property type="entry name" value="ATPase_P-type"/>
    <property type="match status" value="2"/>
</dbReference>
<evidence type="ECO:0000313" key="14">
    <source>
        <dbReference type="Proteomes" id="UP000001110"/>
    </source>
</evidence>
<dbReference type="PROSITE" id="PS01047">
    <property type="entry name" value="HMA_1"/>
    <property type="match status" value="1"/>
</dbReference>
<dbReference type="FunFam" id="2.70.150.10:FF:000020">
    <property type="entry name" value="Copper-exporting P-type ATPase A"/>
    <property type="match status" value="1"/>
</dbReference>
<name>A6LKU5_THEM4</name>
<feature type="domain" description="HMA" evidence="12">
    <location>
        <begin position="16"/>
        <end position="80"/>
    </location>
</feature>
<dbReference type="SUPFAM" id="SSF81653">
    <property type="entry name" value="Calcium ATPase, transduction domain A"/>
    <property type="match status" value="1"/>
</dbReference>
<dbReference type="NCBIfam" id="TIGR01525">
    <property type="entry name" value="ATPase-IB_hvy"/>
    <property type="match status" value="1"/>
</dbReference>
<dbReference type="CDD" id="cd00371">
    <property type="entry name" value="HMA"/>
    <property type="match status" value="1"/>
</dbReference>
<keyword evidence="9 11" id="KW-1133">Transmembrane helix</keyword>
<dbReference type="PROSITE" id="PS50846">
    <property type="entry name" value="HMA_2"/>
    <property type="match status" value="1"/>
</dbReference>
<dbReference type="Pfam" id="PF00702">
    <property type="entry name" value="Hydrolase"/>
    <property type="match status" value="1"/>
</dbReference>
<evidence type="ECO:0000256" key="4">
    <source>
        <dbReference type="ARBA" id="ARBA00022692"/>
    </source>
</evidence>
<keyword evidence="10 11" id="KW-0472">Membrane</keyword>
<reference evidence="13 14" key="1">
    <citation type="submission" date="2007-05" db="EMBL/GenBank/DDBJ databases">
        <title>Complete sequence of Thermosipho melanesiensis BI429.</title>
        <authorList>
            <consortium name="US DOE Joint Genome Institute"/>
            <person name="Copeland A."/>
            <person name="Lucas S."/>
            <person name="Lapidus A."/>
            <person name="Barry K."/>
            <person name="Glavina del Rio T."/>
            <person name="Dalin E."/>
            <person name="Tice H."/>
            <person name="Pitluck S."/>
            <person name="Chertkov O."/>
            <person name="Brettin T."/>
            <person name="Bruce D."/>
            <person name="Detter J.C."/>
            <person name="Han C."/>
            <person name="Schmutz J."/>
            <person name="Larimer F."/>
            <person name="Land M."/>
            <person name="Hauser L."/>
            <person name="Kyrpides N."/>
            <person name="Mikhailova N."/>
            <person name="Nelson K."/>
            <person name="Gogarten J.P."/>
            <person name="Noll K."/>
            <person name="Richardson P."/>
        </authorList>
    </citation>
    <scope>NUCLEOTIDE SEQUENCE [LARGE SCALE GENOMIC DNA]</scope>
    <source>
        <strain evidence="14">DSM 12029 / CIP 104789 / BI429</strain>
    </source>
</reference>
<dbReference type="InterPro" id="IPR059000">
    <property type="entry name" value="ATPase_P-type_domA"/>
</dbReference>
<dbReference type="eggNOG" id="COG2217">
    <property type="taxonomic scope" value="Bacteria"/>
</dbReference>
<keyword evidence="6 11" id="KW-0547">Nucleotide-binding</keyword>
<feature type="transmembrane region" description="Helical" evidence="11">
    <location>
        <begin position="186"/>
        <end position="203"/>
    </location>
</feature>
<evidence type="ECO:0000256" key="5">
    <source>
        <dbReference type="ARBA" id="ARBA00022723"/>
    </source>
</evidence>
<dbReference type="PROSITE" id="PS00154">
    <property type="entry name" value="ATPASE_E1_E2"/>
    <property type="match status" value="1"/>
</dbReference>
<dbReference type="InterPro" id="IPR018303">
    <property type="entry name" value="ATPase_P-typ_P_site"/>
</dbReference>
<dbReference type="SFLD" id="SFLDG00002">
    <property type="entry name" value="C1.7:_P-type_atpase_like"/>
    <property type="match status" value="1"/>
</dbReference>
<dbReference type="PANTHER" id="PTHR43520:SF8">
    <property type="entry name" value="P-TYPE CU(+) TRANSPORTER"/>
    <property type="match status" value="1"/>
</dbReference>
<evidence type="ECO:0000256" key="2">
    <source>
        <dbReference type="ARBA" id="ARBA00006024"/>
    </source>
</evidence>
<dbReference type="PANTHER" id="PTHR43520">
    <property type="entry name" value="ATP7, ISOFORM B"/>
    <property type="match status" value="1"/>
</dbReference>
<dbReference type="InterPro" id="IPR008250">
    <property type="entry name" value="ATPase_P-typ_transduc_dom_A_sf"/>
</dbReference>
<evidence type="ECO:0000256" key="7">
    <source>
        <dbReference type="ARBA" id="ARBA00022840"/>
    </source>
</evidence>
<evidence type="ECO:0000256" key="8">
    <source>
        <dbReference type="ARBA" id="ARBA00022967"/>
    </source>
</evidence>
<dbReference type="HOGENOM" id="CLU_001771_0_3_0"/>
<dbReference type="AlphaFoldDB" id="A6LKU5"/>
<gene>
    <name evidence="13" type="ordered locus">Tmel_0682</name>
</gene>